<dbReference type="InterPro" id="IPR001647">
    <property type="entry name" value="HTH_TetR"/>
</dbReference>
<dbReference type="InterPro" id="IPR050624">
    <property type="entry name" value="HTH-type_Tx_Regulator"/>
</dbReference>
<dbReference type="STRING" id="1437605.AB656_01610"/>
<dbReference type="SUPFAM" id="SSF46689">
    <property type="entry name" value="Homeodomain-like"/>
    <property type="match status" value="1"/>
</dbReference>
<dbReference type="InterPro" id="IPR009057">
    <property type="entry name" value="Homeodomain-like_sf"/>
</dbReference>
<dbReference type="AlphaFoldDB" id="A0A086Z050"/>
<feature type="domain" description="HTH tetR-type" evidence="3">
    <location>
        <begin position="24"/>
        <end position="84"/>
    </location>
</feature>
<dbReference type="Gene3D" id="1.10.357.10">
    <property type="entry name" value="Tetracycline Repressor, domain 2"/>
    <property type="match status" value="1"/>
</dbReference>
<dbReference type="PROSITE" id="PS50977">
    <property type="entry name" value="HTH_TETR_2"/>
    <property type="match status" value="1"/>
</dbReference>
<name>A0A086Z050_9BIFI</name>
<protein>
    <submittedName>
        <fullName evidence="4">Transcriptional regulator, TetR family</fullName>
    </submittedName>
</protein>
<dbReference type="Proteomes" id="UP000029015">
    <property type="component" value="Unassembled WGS sequence"/>
</dbReference>
<organism evidence="4 5">
    <name type="scientific">Bifidobacterium actinocoloniiforme DSM 22766</name>
    <dbReference type="NCBI Taxonomy" id="1437605"/>
    <lineage>
        <taxon>Bacteria</taxon>
        <taxon>Bacillati</taxon>
        <taxon>Actinomycetota</taxon>
        <taxon>Actinomycetes</taxon>
        <taxon>Bifidobacteriales</taxon>
        <taxon>Bifidobacteriaceae</taxon>
        <taxon>Bifidobacterium</taxon>
    </lineage>
</organism>
<evidence type="ECO:0000256" key="1">
    <source>
        <dbReference type="ARBA" id="ARBA00023125"/>
    </source>
</evidence>
<evidence type="ECO:0000256" key="2">
    <source>
        <dbReference type="PROSITE-ProRule" id="PRU00335"/>
    </source>
</evidence>
<evidence type="ECO:0000313" key="4">
    <source>
        <dbReference type="EMBL" id="KFI39900.1"/>
    </source>
</evidence>
<accession>A0A086Z050</accession>
<evidence type="ECO:0000259" key="3">
    <source>
        <dbReference type="PROSITE" id="PS50977"/>
    </source>
</evidence>
<dbReference type="GO" id="GO:0003677">
    <property type="term" value="F:DNA binding"/>
    <property type="evidence" value="ECO:0007669"/>
    <property type="project" value="UniProtKB-UniRule"/>
</dbReference>
<gene>
    <name evidence="4" type="ORF">BACT_0601</name>
</gene>
<dbReference type="PANTHER" id="PTHR43479:SF11">
    <property type="entry name" value="ACREF_ENVCD OPERON REPRESSOR-RELATED"/>
    <property type="match status" value="1"/>
</dbReference>
<dbReference type="eggNOG" id="COG1309">
    <property type="taxonomic scope" value="Bacteria"/>
</dbReference>
<keyword evidence="5" id="KW-1185">Reference proteome</keyword>
<dbReference type="RefSeq" id="WP_081924825.1">
    <property type="nucleotide sequence ID" value="NZ_CP011786.1"/>
</dbReference>
<reference evidence="4 5" key="1">
    <citation type="submission" date="2014-03" db="EMBL/GenBank/DDBJ databases">
        <title>Genomics of Bifidobacteria.</title>
        <authorList>
            <person name="Ventura M."/>
            <person name="Milani C."/>
            <person name="Lugli G.A."/>
        </authorList>
    </citation>
    <scope>NUCLEOTIDE SEQUENCE [LARGE SCALE GENOMIC DNA]</scope>
    <source>
        <strain evidence="4 5">DSM 22766</strain>
    </source>
</reference>
<proteinExistence type="predicted"/>
<dbReference type="OrthoDB" id="3196926at2"/>
<sequence length="209" mass="23348">MTAVGLAGQQATANFPAKAGSQVPRRREQIVRTFHDICLEKGYAHITIGDITRKIGITRSLFYHYFRNKEDVAAAVLDDATNTIIAKLDTWNGERETGNIDKALDDLVTLMRAIINDEGPFSKRMVQSGNGALYIQFVDQMSERVADYICSTTVKDFERIHSGLPVRHIKETLMILISGSVALLREQPQVDDATIKEIVAQTLHLEAYI</sequence>
<dbReference type="PRINTS" id="PR00455">
    <property type="entry name" value="HTHTETR"/>
</dbReference>
<keyword evidence="1 2" id="KW-0238">DNA-binding</keyword>
<dbReference type="PANTHER" id="PTHR43479">
    <property type="entry name" value="ACREF/ENVCD OPERON REPRESSOR-RELATED"/>
    <property type="match status" value="1"/>
</dbReference>
<feature type="DNA-binding region" description="H-T-H motif" evidence="2">
    <location>
        <begin position="47"/>
        <end position="66"/>
    </location>
</feature>
<dbReference type="EMBL" id="JGYK01000001">
    <property type="protein sequence ID" value="KFI39900.1"/>
    <property type="molecule type" value="Genomic_DNA"/>
</dbReference>
<dbReference type="Pfam" id="PF00440">
    <property type="entry name" value="TetR_N"/>
    <property type="match status" value="1"/>
</dbReference>
<comment type="caution">
    <text evidence="4">The sequence shown here is derived from an EMBL/GenBank/DDBJ whole genome shotgun (WGS) entry which is preliminary data.</text>
</comment>
<evidence type="ECO:0000313" key="5">
    <source>
        <dbReference type="Proteomes" id="UP000029015"/>
    </source>
</evidence>